<evidence type="ECO:0000313" key="2">
    <source>
        <dbReference type="Proteomes" id="UP001295444"/>
    </source>
</evidence>
<gene>
    <name evidence="1" type="ORF">PECUL_23A014403</name>
</gene>
<dbReference type="GO" id="GO:0000981">
    <property type="term" value="F:DNA-binding transcription factor activity, RNA polymerase II-specific"/>
    <property type="evidence" value="ECO:0007669"/>
    <property type="project" value="TreeGrafter"/>
</dbReference>
<sequence length="193" mass="21395">MMYKTHCQCVLDNAINGNFEEIARPALFDQNVVNSMTTDIEKVDLYSIGSQALLTSCSGADSDCDVYTECSFHLIRMLLDEYILLAVETQFNNDKEQELQNLLDKYMKNADASKATFTASPSSCFLASRNKCGILSNNPAVKNECLQDPTYASLSSDQLVHGLQSFAQGDNENNQLSGKMQSEIVTWEGTETN</sequence>
<accession>A0AAD1VVD5</accession>
<dbReference type="InterPro" id="IPR039779">
    <property type="entry name" value="RFX-like"/>
</dbReference>
<dbReference type="EMBL" id="OW240913">
    <property type="protein sequence ID" value="CAH2252061.1"/>
    <property type="molecule type" value="Genomic_DNA"/>
</dbReference>
<reference evidence="1" key="1">
    <citation type="submission" date="2022-03" db="EMBL/GenBank/DDBJ databases">
        <authorList>
            <person name="Alioto T."/>
            <person name="Alioto T."/>
            <person name="Gomez Garrido J."/>
        </authorList>
    </citation>
    <scope>NUCLEOTIDE SEQUENCE</scope>
</reference>
<keyword evidence="2" id="KW-1185">Reference proteome</keyword>
<evidence type="ECO:0000313" key="1">
    <source>
        <dbReference type="EMBL" id="CAH2252061.1"/>
    </source>
</evidence>
<organism evidence="1 2">
    <name type="scientific">Pelobates cultripes</name>
    <name type="common">Western spadefoot toad</name>
    <dbReference type="NCBI Taxonomy" id="61616"/>
    <lineage>
        <taxon>Eukaryota</taxon>
        <taxon>Metazoa</taxon>
        <taxon>Chordata</taxon>
        <taxon>Craniata</taxon>
        <taxon>Vertebrata</taxon>
        <taxon>Euteleostomi</taxon>
        <taxon>Amphibia</taxon>
        <taxon>Batrachia</taxon>
        <taxon>Anura</taxon>
        <taxon>Pelobatoidea</taxon>
        <taxon>Pelobatidae</taxon>
        <taxon>Pelobates</taxon>
    </lineage>
</organism>
<dbReference type="Proteomes" id="UP001295444">
    <property type="component" value="Chromosome 02"/>
</dbReference>
<dbReference type="PANTHER" id="PTHR12619:SF28">
    <property type="entry name" value="DNA-BINDING PROTEIN RFX6"/>
    <property type="match status" value="1"/>
</dbReference>
<keyword evidence="1" id="KW-0238">DNA-binding</keyword>
<dbReference type="PANTHER" id="PTHR12619">
    <property type="entry name" value="RFX TRANSCRIPTION FACTOR FAMILY"/>
    <property type="match status" value="1"/>
</dbReference>
<name>A0AAD1VVD5_PELCU</name>
<proteinExistence type="predicted"/>
<dbReference type="GO" id="GO:0000978">
    <property type="term" value="F:RNA polymerase II cis-regulatory region sequence-specific DNA binding"/>
    <property type="evidence" value="ECO:0007669"/>
    <property type="project" value="TreeGrafter"/>
</dbReference>
<dbReference type="AlphaFoldDB" id="A0AAD1VVD5"/>
<protein>
    <submittedName>
        <fullName evidence="1">DNA-binding RFX6, partial</fullName>
    </submittedName>
</protein>